<comment type="caution">
    <text evidence="3">The sequence shown here is derived from an EMBL/GenBank/DDBJ whole genome shotgun (WGS) entry which is preliminary data.</text>
</comment>
<feature type="chain" id="PRO_5015731568" description="Pilus formation protein N-terminal domain-containing protein" evidence="1">
    <location>
        <begin position="26"/>
        <end position="155"/>
    </location>
</feature>
<dbReference type="Proteomes" id="UP000245137">
    <property type="component" value="Unassembled WGS sequence"/>
</dbReference>
<accession>A0A2U1ST09</accession>
<dbReference type="Pfam" id="PF13629">
    <property type="entry name" value="T2SS-T3SS_pil_N"/>
    <property type="match status" value="1"/>
</dbReference>
<gene>
    <name evidence="3" type="ORF">C5689_06820</name>
</gene>
<dbReference type="AlphaFoldDB" id="A0A2U1ST09"/>
<reference evidence="3 4" key="1">
    <citation type="journal article" date="2018" name="Appl. Microbiol. Biotechnol.">
        <title>Co-cultivation of the strictly anaerobic methanogen Methanosarcina barkeri with aerobic methanotrophs in an oxygen-limited membrane bioreactor.</title>
        <authorList>
            <person name="In 't Zandt M.H."/>
            <person name="van den Bosch T.J.M."/>
            <person name="Rijkers R."/>
            <person name="van Kessel M.A.H.J."/>
            <person name="Jetten M.S.M."/>
            <person name="Welte C.U."/>
        </authorList>
    </citation>
    <scope>NUCLEOTIDE SEQUENCE [LARGE SCALE GENOMIC DNA]</scope>
    <source>
        <strain evidence="3 4">DSM 17706</strain>
    </source>
</reference>
<evidence type="ECO:0000313" key="4">
    <source>
        <dbReference type="Proteomes" id="UP000245137"/>
    </source>
</evidence>
<keyword evidence="1" id="KW-0732">Signal</keyword>
<feature type="signal peptide" evidence="1">
    <location>
        <begin position="1"/>
        <end position="25"/>
    </location>
</feature>
<feature type="domain" description="Pilus formation protein N-terminal" evidence="2">
    <location>
        <begin position="35"/>
        <end position="100"/>
    </location>
</feature>
<evidence type="ECO:0000256" key="1">
    <source>
        <dbReference type="SAM" id="SignalP"/>
    </source>
</evidence>
<protein>
    <recommendedName>
        <fullName evidence="2">Pilus formation protein N-terminal domain-containing protein</fullName>
    </recommendedName>
</protein>
<organism evidence="3 4">
    <name type="scientific">Methylosinus sporium</name>
    <dbReference type="NCBI Taxonomy" id="428"/>
    <lineage>
        <taxon>Bacteria</taxon>
        <taxon>Pseudomonadati</taxon>
        <taxon>Pseudomonadota</taxon>
        <taxon>Alphaproteobacteria</taxon>
        <taxon>Hyphomicrobiales</taxon>
        <taxon>Methylocystaceae</taxon>
        <taxon>Methylosinus</taxon>
    </lineage>
</organism>
<proteinExistence type="predicted"/>
<dbReference type="RefSeq" id="WP_108916515.1">
    <property type="nucleotide sequence ID" value="NZ_BGJY01000015.1"/>
</dbReference>
<name>A0A2U1ST09_METSR</name>
<sequence>MRSTRFSGYLALLVCVTVSAGVAVARDGERRGVFVDIDHARVVRMPEGAQTLIVGNPLVADVTMLKTNRLMVVTGKSFGSTNLILLDPTGNQVGEETITVVQPMNKLVVLRGARRESYACAPDCAPTVDLGDDKDYTARVLEAVKQHEASSSPKR</sequence>
<dbReference type="EMBL" id="PUIV01000006">
    <property type="protein sequence ID" value="PWB94761.1"/>
    <property type="molecule type" value="Genomic_DNA"/>
</dbReference>
<evidence type="ECO:0000313" key="3">
    <source>
        <dbReference type="EMBL" id="PWB94761.1"/>
    </source>
</evidence>
<dbReference type="InterPro" id="IPR032789">
    <property type="entry name" value="T2SS-T3SS_pil_N"/>
</dbReference>
<keyword evidence="4" id="KW-1185">Reference proteome</keyword>
<evidence type="ECO:0000259" key="2">
    <source>
        <dbReference type="Pfam" id="PF13629"/>
    </source>
</evidence>
<dbReference type="OrthoDB" id="9815749at2"/>